<reference evidence="1 2" key="1">
    <citation type="submission" date="2015-01" db="EMBL/GenBank/DDBJ databases">
        <title>Evolution of Trichinella species and genotypes.</title>
        <authorList>
            <person name="Korhonen P.K."/>
            <person name="Edoardo P."/>
            <person name="Giuseppe L.R."/>
            <person name="Gasser R.B."/>
        </authorList>
    </citation>
    <scope>NUCLEOTIDE SEQUENCE [LARGE SCALE GENOMIC DNA]</scope>
    <source>
        <strain evidence="1">ISS1029</strain>
    </source>
</reference>
<dbReference type="AlphaFoldDB" id="A0A0V1H2I3"/>
<name>A0A0V1H2I3_9BILA</name>
<organism evidence="1 2">
    <name type="scientific">Trichinella zimbabwensis</name>
    <dbReference type="NCBI Taxonomy" id="268475"/>
    <lineage>
        <taxon>Eukaryota</taxon>
        <taxon>Metazoa</taxon>
        <taxon>Ecdysozoa</taxon>
        <taxon>Nematoda</taxon>
        <taxon>Enoplea</taxon>
        <taxon>Dorylaimia</taxon>
        <taxon>Trichinellida</taxon>
        <taxon>Trichinellidae</taxon>
        <taxon>Trichinella</taxon>
    </lineage>
</organism>
<protein>
    <submittedName>
        <fullName evidence="1">Uncharacterized protein</fullName>
    </submittedName>
</protein>
<evidence type="ECO:0000313" key="1">
    <source>
        <dbReference type="EMBL" id="KRZ04720.1"/>
    </source>
</evidence>
<comment type="caution">
    <text evidence="1">The sequence shown here is derived from an EMBL/GenBank/DDBJ whole genome shotgun (WGS) entry which is preliminary data.</text>
</comment>
<evidence type="ECO:0000313" key="2">
    <source>
        <dbReference type="Proteomes" id="UP000055024"/>
    </source>
</evidence>
<keyword evidence="2" id="KW-1185">Reference proteome</keyword>
<proteinExistence type="predicted"/>
<accession>A0A0V1H2I3</accession>
<dbReference type="Proteomes" id="UP000055024">
    <property type="component" value="Unassembled WGS sequence"/>
</dbReference>
<gene>
    <name evidence="1" type="ORF">T11_10086</name>
</gene>
<dbReference type="EMBL" id="JYDP01000157">
    <property type="protein sequence ID" value="KRZ04720.1"/>
    <property type="molecule type" value="Genomic_DNA"/>
</dbReference>
<sequence>MSTLLIKVMRISVKKTKLRVNGRTKMAHPTNSCQSNFPILIFHKFYNNTLSYIELHYIIIQEALSKKQKNNIYNCDK</sequence>